<feature type="binding site" evidence="3">
    <location>
        <position position="65"/>
    </location>
    <ligand>
        <name>Mg(2+)</name>
        <dbReference type="ChEBI" id="CHEBI:18420"/>
        <label>1</label>
    </ligand>
</feature>
<keyword evidence="3" id="KW-0479">Metal-binding</keyword>
<dbReference type="EMBL" id="PUEJ01000003">
    <property type="protein sequence ID" value="PRH88331.1"/>
    <property type="molecule type" value="Genomic_DNA"/>
</dbReference>
<dbReference type="GO" id="GO:0016787">
    <property type="term" value="F:hydrolase activity"/>
    <property type="evidence" value="ECO:0007669"/>
    <property type="project" value="UniProtKB-KW"/>
</dbReference>
<feature type="binding site" evidence="3">
    <location>
        <position position="285"/>
    </location>
    <ligand>
        <name>Mg(2+)</name>
        <dbReference type="ChEBI" id="CHEBI:18420"/>
        <label>1</label>
    </ligand>
</feature>
<evidence type="ECO:0000313" key="4">
    <source>
        <dbReference type="EMBL" id="PRH88331.1"/>
    </source>
</evidence>
<gene>
    <name evidence="4" type="ORF">C5L14_09940</name>
</gene>
<sequence length="348" mass="35427">MAISAQSRARGALVGLAIGDALGMPTQYMPRALVSARYGILERFEPAPDDNPISRGMPAGRVTDDTDQAVILGKLLVEGKGYVDPRRFADELLAWETRMIAAGSADLLGPSTRKALTLIAEGMPTDETGRTGATNGAAMRVAPVGIVFPARPVEALVDAVFQSGHVTHNTTIGLAGASAVAAAVSAAVDGATIDEALQAAVEGARQGAKRGFYFAGGDIAARIGWAIELVRGKSEAEALDLIYDIVGTGVATQEAVPAAMAIISLAPDDPWRICRLSASLGGDCDTVAAIAGAVAGACHGVEAFPAPVTAALESANPDLDLIGLADRLLALRGRASILPPVAKGTSSA</sequence>
<evidence type="ECO:0000256" key="2">
    <source>
        <dbReference type="ARBA" id="ARBA00022801"/>
    </source>
</evidence>
<feature type="binding site" evidence="3">
    <location>
        <position position="64"/>
    </location>
    <ligand>
        <name>Mg(2+)</name>
        <dbReference type="ChEBI" id="CHEBI:18420"/>
        <label>1</label>
    </ligand>
</feature>
<accession>A0A2S9QG50</accession>
<dbReference type="InterPro" id="IPR050792">
    <property type="entry name" value="ADP-ribosylglycohydrolase"/>
</dbReference>
<dbReference type="SUPFAM" id="SSF101478">
    <property type="entry name" value="ADP-ribosylglycohydrolase"/>
    <property type="match status" value="1"/>
</dbReference>
<proteinExistence type="inferred from homology"/>
<evidence type="ECO:0000256" key="3">
    <source>
        <dbReference type="PIRSR" id="PIRSR605502-1"/>
    </source>
</evidence>
<protein>
    <submittedName>
        <fullName evidence="4">ADP-ribosylglycohydrolase</fullName>
    </submittedName>
</protein>
<reference evidence="4 5" key="1">
    <citation type="submission" date="2018-02" db="EMBL/GenBank/DDBJ databases">
        <title>Whole genome sequencing of endophytic bacterium.</title>
        <authorList>
            <person name="Eedara R."/>
            <person name="Podile A.R."/>
        </authorList>
    </citation>
    <scope>NUCLEOTIDE SEQUENCE [LARGE SCALE GENOMIC DNA]</scope>
    <source>
        <strain evidence="4 5">RP1T</strain>
    </source>
</reference>
<dbReference type="InterPro" id="IPR036705">
    <property type="entry name" value="Ribosyl_crysJ1_sf"/>
</dbReference>
<dbReference type="Pfam" id="PF03747">
    <property type="entry name" value="ADP_ribosyl_GH"/>
    <property type="match status" value="1"/>
</dbReference>
<dbReference type="Proteomes" id="UP000237682">
    <property type="component" value="Unassembled WGS sequence"/>
</dbReference>
<name>A0A2S9QG50_9HYPH</name>
<comment type="similarity">
    <text evidence="1">Belongs to the ADP-ribosylglycohydrolase family.</text>
</comment>
<keyword evidence="2 4" id="KW-0378">Hydrolase</keyword>
<dbReference type="PANTHER" id="PTHR16222:SF24">
    <property type="entry name" value="ADP-RIBOSYLHYDROLASE ARH3"/>
    <property type="match status" value="1"/>
</dbReference>
<evidence type="ECO:0000313" key="5">
    <source>
        <dbReference type="Proteomes" id="UP000237682"/>
    </source>
</evidence>
<dbReference type="PANTHER" id="PTHR16222">
    <property type="entry name" value="ADP-RIBOSYLGLYCOHYDROLASE"/>
    <property type="match status" value="1"/>
</dbReference>
<dbReference type="RefSeq" id="WP_105861991.1">
    <property type="nucleotide sequence ID" value="NZ_PUEJ01000003.1"/>
</dbReference>
<feature type="binding site" evidence="3">
    <location>
        <position position="286"/>
    </location>
    <ligand>
        <name>Mg(2+)</name>
        <dbReference type="ChEBI" id="CHEBI:18420"/>
        <label>1</label>
    </ligand>
</feature>
<keyword evidence="5" id="KW-1185">Reference proteome</keyword>
<dbReference type="OrthoDB" id="9798107at2"/>
<dbReference type="AlphaFoldDB" id="A0A2S9QG50"/>
<comment type="caution">
    <text evidence="4">The sequence shown here is derived from an EMBL/GenBank/DDBJ whole genome shotgun (WGS) entry which is preliminary data.</text>
</comment>
<feature type="binding site" evidence="3">
    <location>
        <position position="63"/>
    </location>
    <ligand>
        <name>Mg(2+)</name>
        <dbReference type="ChEBI" id="CHEBI:18420"/>
        <label>1</label>
    </ligand>
</feature>
<keyword evidence="3" id="KW-0460">Magnesium</keyword>
<evidence type="ECO:0000256" key="1">
    <source>
        <dbReference type="ARBA" id="ARBA00010702"/>
    </source>
</evidence>
<dbReference type="InterPro" id="IPR005502">
    <property type="entry name" value="Ribosyl_crysJ1"/>
</dbReference>
<dbReference type="Gene3D" id="1.10.4080.10">
    <property type="entry name" value="ADP-ribosylation/Crystallin J1"/>
    <property type="match status" value="1"/>
</dbReference>
<dbReference type="GO" id="GO:0046872">
    <property type="term" value="F:metal ion binding"/>
    <property type="evidence" value="ECO:0007669"/>
    <property type="project" value="UniProtKB-KW"/>
</dbReference>
<comment type="cofactor">
    <cofactor evidence="3">
        <name>Mg(2+)</name>
        <dbReference type="ChEBI" id="CHEBI:18420"/>
    </cofactor>
    <text evidence="3">Binds 2 magnesium ions per subunit.</text>
</comment>
<feature type="binding site" evidence="3">
    <location>
        <position position="283"/>
    </location>
    <ligand>
        <name>Mg(2+)</name>
        <dbReference type="ChEBI" id="CHEBI:18420"/>
        <label>1</label>
    </ligand>
</feature>
<organism evidence="4 5">
    <name type="scientific">Labrys okinawensis</name>
    <dbReference type="NCBI Taxonomy" id="346911"/>
    <lineage>
        <taxon>Bacteria</taxon>
        <taxon>Pseudomonadati</taxon>
        <taxon>Pseudomonadota</taxon>
        <taxon>Alphaproteobacteria</taxon>
        <taxon>Hyphomicrobiales</taxon>
        <taxon>Xanthobacteraceae</taxon>
        <taxon>Labrys</taxon>
    </lineage>
</organism>